<comment type="caution">
    <text evidence="1">The sequence shown here is derived from an EMBL/GenBank/DDBJ whole genome shotgun (WGS) entry which is preliminary data.</text>
</comment>
<dbReference type="RefSeq" id="WP_093041751.1">
    <property type="nucleotide sequence ID" value="NZ_FOCV01000073.1"/>
</dbReference>
<reference evidence="1 2" key="1">
    <citation type="submission" date="2016-10" db="EMBL/GenBank/DDBJ databases">
        <authorList>
            <person name="Varghese N."/>
            <person name="Submissions S."/>
        </authorList>
    </citation>
    <scope>NUCLEOTIDE SEQUENCE [LARGE SCALE GENOMIC DNA]</scope>
    <source>
        <strain evidence="1 2">CGMCC 1.7071</strain>
    </source>
</reference>
<name>A0ABY1AXZ9_9HYPH</name>
<accession>A0ABY1AXZ9</accession>
<keyword evidence="2" id="KW-1185">Reference proteome</keyword>
<organism evidence="1 2">
    <name type="scientific">Rhizobium tibeticum</name>
    <dbReference type="NCBI Taxonomy" id="501024"/>
    <lineage>
        <taxon>Bacteria</taxon>
        <taxon>Pseudomonadati</taxon>
        <taxon>Pseudomonadota</taxon>
        <taxon>Alphaproteobacteria</taxon>
        <taxon>Hyphomicrobiales</taxon>
        <taxon>Rhizobiaceae</taxon>
        <taxon>Rhizobium/Agrobacterium group</taxon>
        <taxon>Rhizobium</taxon>
    </lineage>
</organism>
<dbReference type="Proteomes" id="UP000198939">
    <property type="component" value="Unassembled WGS sequence"/>
</dbReference>
<sequence>MHETIEFTPIGSPVFNRGSAQEDVTIFGVTYLHRVTDGVNGGALHIEPGMWLRIPATTAPKADESIARLGAIPHGNFFCTVGFVQDAVFDKVPEIPSANTIPFAFGGQPPAPGSKNPFCEYDLSIPSEFRTSPISAGITQAMIDDPNQALRDALNHQVNEQSQTLKRITRLITSTAGGIANIPFITTAS</sequence>
<evidence type="ECO:0000313" key="2">
    <source>
        <dbReference type="Proteomes" id="UP000198939"/>
    </source>
</evidence>
<protein>
    <submittedName>
        <fullName evidence="1">Uncharacterized protein</fullName>
    </submittedName>
</protein>
<dbReference type="EMBL" id="FOCV01000073">
    <property type="protein sequence ID" value="SEP29577.1"/>
    <property type="molecule type" value="Genomic_DNA"/>
</dbReference>
<gene>
    <name evidence="1" type="ORF">SAMN05216228_10732</name>
</gene>
<evidence type="ECO:0000313" key="1">
    <source>
        <dbReference type="EMBL" id="SEP29577.1"/>
    </source>
</evidence>
<proteinExistence type="predicted"/>